<evidence type="ECO:0000256" key="1">
    <source>
        <dbReference type="ARBA" id="ARBA00004613"/>
    </source>
</evidence>
<evidence type="ECO:0000256" key="2">
    <source>
        <dbReference type="ARBA" id="ARBA00009178"/>
    </source>
</evidence>
<feature type="chain" id="PRO_5043597234" evidence="7">
    <location>
        <begin position="23"/>
        <end position="121"/>
    </location>
</feature>
<evidence type="ECO:0000256" key="6">
    <source>
        <dbReference type="ARBA" id="ARBA00023157"/>
    </source>
</evidence>
<sequence>MNIHFSTVFLLIALALVRRSLAYYKDEEWHIKDISRMHTDQETRCDGDYCIKEVEEMTMESDTRRRILAQATRYISYGALLKNKAPCNRRGKSYYNCSWRGKANPYTRGCSVITHCYRFTN</sequence>
<protein>
    <submittedName>
        <fullName evidence="8">Uncharacterized protein</fullName>
    </submittedName>
</protein>
<evidence type="ECO:0000256" key="4">
    <source>
        <dbReference type="ARBA" id="ARBA00022702"/>
    </source>
</evidence>
<comment type="caution">
    <text evidence="8">The sequence shown here is derived from an EMBL/GenBank/DDBJ whole genome shotgun (WGS) entry which is preliminary data.</text>
</comment>
<dbReference type="GO" id="GO:0009506">
    <property type="term" value="C:plasmodesma"/>
    <property type="evidence" value="ECO:0007669"/>
    <property type="project" value="TreeGrafter"/>
</dbReference>
<keyword evidence="9" id="KW-1185">Reference proteome</keyword>
<reference evidence="8 9" key="1">
    <citation type="submission" date="2021-09" db="EMBL/GenBank/DDBJ databases">
        <title>Genomic insights and catalytic innovation underlie evolution of tropane alkaloids biosynthesis.</title>
        <authorList>
            <person name="Wang Y.-J."/>
            <person name="Tian T."/>
            <person name="Huang J.-P."/>
            <person name="Huang S.-X."/>
        </authorList>
    </citation>
    <scope>NUCLEOTIDE SEQUENCE [LARGE SCALE GENOMIC DNA]</scope>
    <source>
        <strain evidence="8">KIB-2018</strain>
        <tissue evidence="8">Leaf</tissue>
    </source>
</reference>
<dbReference type="Pfam" id="PF05498">
    <property type="entry name" value="RALF"/>
    <property type="match status" value="1"/>
</dbReference>
<gene>
    <name evidence="8" type="ORF">K2173_018749</name>
</gene>
<keyword evidence="3" id="KW-0964">Secreted</keyword>
<dbReference type="Proteomes" id="UP001159364">
    <property type="component" value="Linkage Group LG12"/>
</dbReference>
<evidence type="ECO:0000256" key="3">
    <source>
        <dbReference type="ARBA" id="ARBA00022525"/>
    </source>
</evidence>
<dbReference type="InterPro" id="IPR008801">
    <property type="entry name" value="RALF"/>
</dbReference>
<feature type="signal peptide" evidence="7">
    <location>
        <begin position="1"/>
        <end position="22"/>
    </location>
</feature>
<comment type="similarity">
    <text evidence="2">Belongs to the plant rapid alkalinization factor (RALF) family.</text>
</comment>
<dbReference type="EMBL" id="JAIWQS010000012">
    <property type="protein sequence ID" value="KAJ8749269.1"/>
    <property type="molecule type" value="Genomic_DNA"/>
</dbReference>
<dbReference type="GO" id="GO:0019722">
    <property type="term" value="P:calcium-mediated signaling"/>
    <property type="evidence" value="ECO:0007669"/>
    <property type="project" value="TreeGrafter"/>
</dbReference>
<dbReference type="GO" id="GO:0040008">
    <property type="term" value="P:regulation of growth"/>
    <property type="evidence" value="ECO:0007669"/>
    <property type="project" value="UniProtKB-ARBA"/>
</dbReference>
<evidence type="ECO:0000313" key="8">
    <source>
        <dbReference type="EMBL" id="KAJ8749269.1"/>
    </source>
</evidence>
<proteinExistence type="inferred from homology"/>
<comment type="subcellular location">
    <subcellularLocation>
        <location evidence="1">Secreted</location>
    </subcellularLocation>
</comment>
<dbReference type="GO" id="GO:0005576">
    <property type="term" value="C:extracellular region"/>
    <property type="evidence" value="ECO:0007669"/>
    <property type="project" value="UniProtKB-SubCell"/>
</dbReference>
<dbReference type="PANTHER" id="PTHR33136:SF89">
    <property type="entry name" value="PROTEIN RALF-LIKE 19"/>
    <property type="match status" value="1"/>
</dbReference>
<keyword evidence="6" id="KW-1015">Disulfide bond</keyword>
<dbReference type="AlphaFoldDB" id="A0AAV8SB23"/>
<keyword evidence="4" id="KW-0372">Hormone</keyword>
<dbReference type="GO" id="GO:0005179">
    <property type="term" value="F:hormone activity"/>
    <property type="evidence" value="ECO:0007669"/>
    <property type="project" value="UniProtKB-KW"/>
</dbReference>
<name>A0AAV8SB23_9ROSI</name>
<dbReference type="PANTHER" id="PTHR33136">
    <property type="entry name" value="RAPID ALKALINIZATION FACTOR-LIKE"/>
    <property type="match status" value="1"/>
</dbReference>
<evidence type="ECO:0000313" key="9">
    <source>
        <dbReference type="Proteomes" id="UP001159364"/>
    </source>
</evidence>
<accession>A0AAV8SB23</accession>
<organism evidence="8 9">
    <name type="scientific">Erythroxylum novogranatense</name>
    <dbReference type="NCBI Taxonomy" id="1862640"/>
    <lineage>
        <taxon>Eukaryota</taxon>
        <taxon>Viridiplantae</taxon>
        <taxon>Streptophyta</taxon>
        <taxon>Embryophyta</taxon>
        <taxon>Tracheophyta</taxon>
        <taxon>Spermatophyta</taxon>
        <taxon>Magnoliopsida</taxon>
        <taxon>eudicotyledons</taxon>
        <taxon>Gunneridae</taxon>
        <taxon>Pentapetalae</taxon>
        <taxon>rosids</taxon>
        <taxon>fabids</taxon>
        <taxon>Malpighiales</taxon>
        <taxon>Erythroxylaceae</taxon>
        <taxon>Erythroxylum</taxon>
    </lineage>
</organism>
<evidence type="ECO:0000256" key="7">
    <source>
        <dbReference type="SAM" id="SignalP"/>
    </source>
</evidence>
<keyword evidence="5 7" id="KW-0732">Signal</keyword>
<evidence type="ECO:0000256" key="5">
    <source>
        <dbReference type="ARBA" id="ARBA00022729"/>
    </source>
</evidence>